<evidence type="ECO:0000313" key="9">
    <source>
        <dbReference type="Proteomes" id="UP000221653"/>
    </source>
</evidence>
<dbReference type="Gene3D" id="3.20.20.140">
    <property type="entry name" value="Metal-dependent hydrolases"/>
    <property type="match status" value="1"/>
</dbReference>
<dbReference type="GO" id="GO:0046872">
    <property type="term" value="F:metal ion binding"/>
    <property type="evidence" value="ECO:0007669"/>
    <property type="project" value="UniProtKB-KW"/>
</dbReference>
<dbReference type="GO" id="GO:0046103">
    <property type="term" value="P:inosine biosynthetic process"/>
    <property type="evidence" value="ECO:0007669"/>
    <property type="project" value="TreeGrafter"/>
</dbReference>
<evidence type="ECO:0000259" key="7">
    <source>
        <dbReference type="Pfam" id="PF00962"/>
    </source>
</evidence>
<dbReference type="EC" id="3.5.4.4" evidence="3"/>
<dbReference type="InterPro" id="IPR032466">
    <property type="entry name" value="Metal_Hydrolase"/>
</dbReference>
<accession>A0A2A9DLT2</accession>
<dbReference type="GO" id="GO:0004000">
    <property type="term" value="F:adenosine deaminase activity"/>
    <property type="evidence" value="ECO:0007669"/>
    <property type="project" value="TreeGrafter"/>
</dbReference>
<dbReference type="OrthoDB" id="9779574at2"/>
<dbReference type="InterPro" id="IPR006330">
    <property type="entry name" value="Ado/ade_deaminase"/>
</dbReference>
<keyword evidence="6" id="KW-0862">Zinc</keyword>
<evidence type="ECO:0000256" key="2">
    <source>
        <dbReference type="ARBA" id="ARBA00006676"/>
    </source>
</evidence>
<organism evidence="8 9">
    <name type="scientific">Corynebacterium renale</name>
    <dbReference type="NCBI Taxonomy" id="1724"/>
    <lineage>
        <taxon>Bacteria</taxon>
        <taxon>Bacillati</taxon>
        <taxon>Actinomycetota</taxon>
        <taxon>Actinomycetes</taxon>
        <taxon>Mycobacteriales</taxon>
        <taxon>Corynebacteriaceae</taxon>
        <taxon>Corynebacterium</taxon>
    </lineage>
</organism>
<evidence type="ECO:0000256" key="4">
    <source>
        <dbReference type="ARBA" id="ARBA00022723"/>
    </source>
</evidence>
<dbReference type="GO" id="GO:0006154">
    <property type="term" value="P:adenosine catabolic process"/>
    <property type="evidence" value="ECO:0007669"/>
    <property type="project" value="TreeGrafter"/>
</dbReference>
<dbReference type="SUPFAM" id="SSF51556">
    <property type="entry name" value="Metallo-dependent hydrolases"/>
    <property type="match status" value="1"/>
</dbReference>
<keyword evidence="5" id="KW-0378">Hydrolase</keyword>
<dbReference type="STRING" id="1724.GCA_001044175_00298"/>
<dbReference type="Proteomes" id="UP000221653">
    <property type="component" value="Unassembled WGS sequence"/>
</dbReference>
<evidence type="ECO:0000256" key="5">
    <source>
        <dbReference type="ARBA" id="ARBA00022801"/>
    </source>
</evidence>
<dbReference type="InterPro" id="IPR001365">
    <property type="entry name" value="A_deaminase_dom"/>
</dbReference>
<sequence>MYEQPIISPEYKDVSVEVLSALPKVVLTDHVEGGIRPSTFLEFAEDASVTLPEECTDADSLRTWAMKQPSEQLRGIVNATLDKPEKYTQLIREALEDLSRDNVVYAELTIWPQLVAEKHDLDVRELIDAAARGMSAREVYGIQARLLVRIDPDAPGGIDALHALIASDRGVVAGAMLHPTDNQVGLQARDMLHRNLIPFTVAAWPLWGIGAVHQGAGAGGQRLSHAIALTEDFSVSSENFDLQLGKSSAWVRDRRMTLELAPTLAIHEKAAKSYSDHPVGLFFELGFRLTVSPAVRLITDSTMTSELMNLVEHCDFGLEELFQITVDAVESAFLPYPQRQQIIQSIILPAYERLEDSELAEHVHDEELDLGDEE</sequence>
<dbReference type="PANTHER" id="PTHR11409">
    <property type="entry name" value="ADENOSINE DEAMINASE"/>
    <property type="match status" value="1"/>
</dbReference>
<evidence type="ECO:0000256" key="6">
    <source>
        <dbReference type="ARBA" id="ARBA00022833"/>
    </source>
</evidence>
<dbReference type="RefSeq" id="WP_048381482.1">
    <property type="nucleotide sequence ID" value="NZ_LDYE01000011.1"/>
</dbReference>
<evidence type="ECO:0000256" key="3">
    <source>
        <dbReference type="ARBA" id="ARBA00012784"/>
    </source>
</evidence>
<evidence type="ECO:0000256" key="1">
    <source>
        <dbReference type="ARBA" id="ARBA00001947"/>
    </source>
</evidence>
<name>A0A2A9DLT2_9CORY</name>
<dbReference type="AlphaFoldDB" id="A0A2A9DLT2"/>
<dbReference type="PANTHER" id="PTHR11409:SF43">
    <property type="entry name" value="ADENOSINE DEAMINASE"/>
    <property type="match status" value="1"/>
</dbReference>
<protein>
    <recommendedName>
        <fullName evidence="3">adenosine deaminase</fullName>
        <ecNumber evidence="3">3.5.4.4</ecNumber>
    </recommendedName>
</protein>
<dbReference type="Pfam" id="PF00962">
    <property type="entry name" value="A_deaminase"/>
    <property type="match status" value="1"/>
</dbReference>
<gene>
    <name evidence="8" type="ORF">ATK06_0184</name>
</gene>
<comment type="similarity">
    <text evidence="2">Belongs to the metallo-dependent hydrolases superfamily. Adenosine and AMP deaminases family.</text>
</comment>
<comment type="caution">
    <text evidence="8">The sequence shown here is derived from an EMBL/GenBank/DDBJ whole genome shotgun (WGS) entry which is preliminary data.</text>
</comment>
<comment type="cofactor">
    <cofactor evidence="1">
        <name>Zn(2+)</name>
        <dbReference type="ChEBI" id="CHEBI:29105"/>
    </cofactor>
</comment>
<feature type="domain" description="Adenosine deaminase" evidence="7">
    <location>
        <begin position="23"/>
        <end position="347"/>
    </location>
</feature>
<keyword evidence="9" id="KW-1185">Reference proteome</keyword>
<dbReference type="GO" id="GO:0043103">
    <property type="term" value="P:hypoxanthine salvage"/>
    <property type="evidence" value="ECO:0007669"/>
    <property type="project" value="TreeGrafter"/>
</dbReference>
<evidence type="ECO:0000313" key="8">
    <source>
        <dbReference type="EMBL" id="PFG27135.1"/>
    </source>
</evidence>
<reference evidence="8 9" key="1">
    <citation type="submission" date="2017-10" db="EMBL/GenBank/DDBJ databases">
        <title>Sequencing the genomes of 1000 actinobacteria strains.</title>
        <authorList>
            <person name="Klenk H.-P."/>
        </authorList>
    </citation>
    <scope>NUCLEOTIDE SEQUENCE [LARGE SCALE GENOMIC DNA]</scope>
    <source>
        <strain evidence="8 9">DSM 20688</strain>
    </source>
</reference>
<dbReference type="GO" id="GO:0005829">
    <property type="term" value="C:cytosol"/>
    <property type="evidence" value="ECO:0007669"/>
    <property type="project" value="TreeGrafter"/>
</dbReference>
<proteinExistence type="inferred from homology"/>
<keyword evidence="4" id="KW-0479">Metal-binding</keyword>
<dbReference type="EMBL" id="PDJF01000001">
    <property type="protein sequence ID" value="PFG27135.1"/>
    <property type="molecule type" value="Genomic_DNA"/>
</dbReference>